<protein>
    <recommendedName>
        <fullName evidence="1">diguanylate cyclase</fullName>
        <ecNumber evidence="1">2.7.7.65</ecNumber>
    </recommendedName>
</protein>
<evidence type="ECO:0000256" key="3">
    <source>
        <dbReference type="SAM" id="Phobius"/>
    </source>
</evidence>
<dbReference type="InterPro" id="IPR029787">
    <property type="entry name" value="Nucleotide_cyclase"/>
</dbReference>
<dbReference type="SUPFAM" id="SSF53850">
    <property type="entry name" value="Periplasmic binding protein-like II"/>
    <property type="match status" value="1"/>
</dbReference>
<keyword evidence="7" id="KW-1185">Reference proteome</keyword>
<dbReference type="PANTHER" id="PTHR45138">
    <property type="entry name" value="REGULATORY COMPONENTS OF SENSORY TRANSDUCTION SYSTEM"/>
    <property type="match status" value="1"/>
</dbReference>
<feature type="domain" description="GGDEF" evidence="5">
    <location>
        <begin position="344"/>
        <end position="461"/>
    </location>
</feature>
<comment type="catalytic activity">
    <reaction evidence="2">
        <text>2 GTP = 3',3'-c-di-GMP + 2 diphosphate</text>
        <dbReference type="Rhea" id="RHEA:24898"/>
        <dbReference type="ChEBI" id="CHEBI:33019"/>
        <dbReference type="ChEBI" id="CHEBI:37565"/>
        <dbReference type="ChEBI" id="CHEBI:58805"/>
        <dbReference type="EC" id="2.7.7.65"/>
    </reaction>
</comment>
<organism evidence="6 7">
    <name type="scientific">Psychromonas marina</name>
    <dbReference type="NCBI Taxonomy" id="88364"/>
    <lineage>
        <taxon>Bacteria</taxon>
        <taxon>Pseudomonadati</taxon>
        <taxon>Pseudomonadota</taxon>
        <taxon>Gammaproteobacteria</taxon>
        <taxon>Alteromonadales</taxon>
        <taxon>Psychromonadaceae</taxon>
        <taxon>Psychromonas</taxon>
    </lineage>
</organism>
<proteinExistence type="predicted"/>
<evidence type="ECO:0000256" key="2">
    <source>
        <dbReference type="ARBA" id="ARBA00034247"/>
    </source>
</evidence>
<evidence type="ECO:0000256" key="4">
    <source>
        <dbReference type="SAM" id="SignalP"/>
    </source>
</evidence>
<dbReference type="Proteomes" id="UP001157353">
    <property type="component" value="Unassembled WGS sequence"/>
</dbReference>
<evidence type="ECO:0000256" key="1">
    <source>
        <dbReference type="ARBA" id="ARBA00012528"/>
    </source>
</evidence>
<feature type="signal peptide" evidence="4">
    <location>
        <begin position="1"/>
        <end position="21"/>
    </location>
</feature>
<dbReference type="SUPFAM" id="SSF55073">
    <property type="entry name" value="Nucleotide cyclase"/>
    <property type="match status" value="1"/>
</dbReference>
<sequence length="461" mass="52983">MHYVYTTIMVFFLLFTSSLFAEQSPATLEINSEQSALQLTEQELAWIQENRSVTMIGDASWFPFEGFDENGKYLGIVAEILNLITEKSGLNFEVSKTASWLHSVQFSEDQQVDIISASASNPILEKNYRETYSTIKSPIVIIARETMQYIPDLTTVKDLRVALIGTAGYSNKIKQAFPEVDFIEIEEISEALVGVAEAQFDVALMSMTVASYQMAELGLYELRIAGITELDMELTLFVNRNEPVLWSIIDKIKRHESKQERHEILSRWVKYKYVDRYSSEMVRLFIMATLFLIAFILYRNYLLKKQTKLLTKLSQRDKLTNTYNRLYLGQLLSEQVVKSQHENSTFSLIMVDIDAFKKINNKYGYQIGDKLLQHFSLLIKDNIRHQDMLGRWGDRVFIVICPDADLTKAHRLAENLRQEISQAIFLNVGKKTACLGVVEYKAIESWDSCLGRLEASLQCPK</sequence>
<dbReference type="Gene3D" id="3.30.70.270">
    <property type="match status" value="1"/>
</dbReference>
<keyword evidence="3" id="KW-0472">Membrane</keyword>
<comment type="caution">
    <text evidence="6">The sequence shown here is derived from an EMBL/GenBank/DDBJ whole genome shotgun (WGS) entry which is preliminary data.</text>
</comment>
<evidence type="ECO:0000259" key="5">
    <source>
        <dbReference type="PROSITE" id="PS50887"/>
    </source>
</evidence>
<dbReference type="Pfam" id="PF00497">
    <property type="entry name" value="SBP_bac_3"/>
    <property type="match status" value="1"/>
</dbReference>
<accession>A0ABQ6DXW0</accession>
<evidence type="ECO:0000313" key="6">
    <source>
        <dbReference type="EMBL" id="GLS89581.1"/>
    </source>
</evidence>
<dbReference type="InterPro" id="IPR050469">
    <property type="entry name" value="Diguanylate_Cyclase"/>
</dbReference>
<keyword evidence="3" id="KW-0812">Transmembrane</keyword>
<dbReference type="RefSeq" id="WP_284202693.1">
    <property type="nucleotide sequence ID" value="NZ_BSPQ01000001.1"/>
</dbReference>
<dbReference type="Pfam" id="PF00990">
    <property type="entry name" value="GGDEF"/>
    <property type="match status" value="1"/>
</dbReference>
<gene>
    <name evidence="6" type="ORF">GCM10007916_06480</name>
</gene>
<dbReference type="EC" id="2.7.7.65" evidence="1"/>
<dbReference type="Gene3D" id="3.40.190.10">
    <property type="entry name" value="Periplasmic binding protein-like II"/>
    <property type="match status" value="2"/>
</dbReference>
<dbReference type="InterPro" id="IPR000160">
    <property type="entry name" value="GGDEF_dom"/>
</dbReference>
<name>A0ABQ6DXW0_9GAMM</name>
<keyword evidence="3" id="KW-1133">Transmembrane helix</keyword>
<dbReference type="SMART" id="SM00062">
    <property type="entry name" value="PBPb"/>
    <property type="match status" value="1"/>
</dbReference>
<dbReference type="PROSITE" id="PS50887">
    <property type="entry name" value="GGDEF"/>
    <property type="match status" value="1"/>
</dbReference>
<dbReference type="NCBIfam" id="TIGR00254">
    <property type="entry name" value="GGDEF"/>
    <property type="match status" value="1"/>
</dbReference>
<dbReference type="InterPro" id="IPR001638">
    <property type="entry name" value="Solute-binding_3/MltF_N"/>
</dbReference>
<feature type="chain" id="PRO_5045317900" description="diguanylate cyclase" evidence="4">
    <location>
        <begin position="22"/>
        <end position="461"/>
    </location>
</feature>
<dbReference type="EMBL" id="BSPQ01000001">
    <property type="protein sequence ID" value="GLS89581.1"/>
    <property type="molecule type" value="Genomic_DNA"/>
</dbReference>
<dbReference type="PANTHER" id="PTHR45138:SF9">
    <property type="entry name" value="DIGUANYLATE CYCLASE DGCM-RELATED"/>
    <property type="match status" value="1"/>
</dbReference>
<keyword evidence="4" id="KW-0732">Signal</keyword>
<dbReference type="CDD" id="cd01949">
    <property type="entry name" value="GGDEF"/>
    <property type="match status" value="1"/>
</dbReference>
<evidence type="ECO:0000313" key="7">
    <source>
        <dbReference type="Proteomes" id="UP001157353"/>
    </source>
</evidence>
<reference evidence="7" key="1">
    <citation type="journal article" date="2019" name="Int. J. Syst. Evol. Microbiol.">
        <title>The Global Catalogue of Microorganisms (GCM) 10K type strain sequencing project: providing services to taxonomists for standard genome sequencing and annotation.</title>
        <authorList>
            <consortium name="The Broad Institute Genomics Platform"/>
            <consortium name="The Broad Institute Genome Sequencing Center for Infectious Disease"/>
            <person name="Wu L."/>
            <person name="Ma J."/>
        </authorList>
    </citation>
    <scope>NUCLEOTIDE SEQUENCE [LARGE SCALE GENOMIC DNA]</scope>
    <source>
        <strain evidence="7">NBRC 103166</strain>
    </source>
</reference>
<dbReference type="SMART" id="SM00267">
    <property type="entry name" value="GGDEF"/>
    <property type="match status" value="1"/>
</dbReference>
<feature type="transmembrane region" description="Helical" evidence="3">
    <location>
        <begin position="281"/>
        <end position="298"/>
    </location>
</feature>
<dbReference type="InterPro" id="IPR043128">
    <property type="entry name" value="Rev_trsase/Diguanyl_cyclase"/>
</dbReference>